<dbReference type="GO" id="GO:0030288">
    <property type="term" value="C:outer membrane-bounded periplasmic space"/>
    <property type="evidence" value="ECO:0007669"/>
    <property type="project" value="InterPro"/>
</dbReference>
<feature type="chain" id="PRO_5003168756" description="FlgO domain-containing protein" evidence="1">
    <location>
        <begin position="28"/>
        <end position="186"/>
    </location>
</feature>
<accession>E3DQZ0</accession>
<dbReference type="Gene3D" id="3.40.50.10610">
    <property type="entry name" value="ABC-type transport auxiliary lipoprotein component"/>
    <property type="match status" value="1"/>
</dbReference>
<dbReference type="KEGG" id="hpk:Hprae_1854"/>
<dbReference type="Proteomes" id="UP000006866">
    <property type="component" value="Chromosome"/>
</dbReference>
<proteinExistence type="predicted"/>
<dbReference type="PATRIC" id="fig|572479.3.peg.1887"/>
<dbReference type="Pfam" id="PF03783">
    <property type="entry name" value="CsgG"/>
    <property type="match status" value="1"/>
</dbReference>
<evidence type="ECO:0000313" key="3">
    <source>
        <dbReference type="Proteomes" id="UP000006866"/>
    </source>
</evidence>
<evidence type="ECO:0008006" key="4">
    <source>
        <dbReference type="Google" id="ProtNLM"/>
    </source>
</evidence>
<dbReference type="HOGENOM" id="CLU_1452567_0_0_9"/>
<evidence type="ECO:0000313" key="2">
    <source>
        <dbReference type="EMBL" id="ADO77979.1"/>
    </source>
</evidence>
<dbReference type="InterPro" id="IPR005534">
    <property type="entry name" value="Curli_assmbl/transp-comp_CsgG"/>
</dbReference>
<dbReference type="eggNOG" id="ENOG5033H75">
    <property type="taxonomic scope" value="Bacteria"/>
</dbReference>
<dbReference type="EMBL" id="CP002175">
    <property type="protein sequence ID" value="ADO77979.1"/>
    <property type="molecule type" value="Genomic_DNA"/>
</dbReference>
<name>E3DQZ0_HALPG</name>
<reference evidence="2 3" key="2">
    <citation type="journal article" date="2011" name="Stand. Genomic Sci.">
        <title>Complete genome sequence of the extremely halophilic Halanaerobium praevalens type strain (GSL).</title>
        <authorList>
            <person name="Ivanova N."/>
            <person name="Sikorski J."/>
            <person name="Chertkov O."/>
            <person name="Nolan M."/>
            <person name="Lucas S."/>
            <person name="Hammon N."/>
            <person name="Deshpande S."/>
            <person name="Cheng J.F."/>
            <person name="Tapia R."/>
            <person name="Han C."/>
            <person name="Goodwin L."/>
            <person name="Pitluck S."/>
            <person name="Huntemann M."/>
            <person name="Liolios K."/>
            <person name="Pagani I."/>
            <person name="Mavromatis K."/>
            <person name="Ovchinikova G."/>
            <person name="Pati A."/>
            <person name="Chen A."/>
            <person name="Palaniappan K."/>
            <person name="Land M."/>
            <person name="Hauser L."/>
            <person name="Brambilla E.M."/>
            <person name="Kannan K.P."/>
            <person name="Rohde M."/>
            <person name="Tindall B.J."/>
            <person name="Goker M."/>
            <person name="Detter J.C."/>
            <person name="Woyke T."/>
            <person name="Bristow J."/>
            <person name="Eisen J.A."/>
            <person name="Markowitz V."/>
            <person name="Hugenholtz P."/>
            <person name="Kyrpides N.C."/>
            <person name="Klenk H.P."/>
            <person name="Lapidus A."/>
        </authorList>
    </citation>
    <scope>NUCLEOTIDE SEQUENCE [LARGE SCALE GENOMIC DNA]</scope>
    <source>
        <strain evidence="3">ATCC 33744 / DSM 2228 / GSL</strain>
    </source>
</reference>
<keyword evidence="3" id="KW-1185">Reference proteome</keyword>
<dbReference type="AlphaFoldDB" id="E3DQZ0"/>
<evidence type="ECO:0000256" key="1">
    <source>
        <dbReference type="SAM" id="SignalP"/>
    </source>
</evidence>
<dbReference type="STRING" id="572479.Hprae_1854"/>
<sequence length="186" mass="20900">MKINRLLNKYLVLTLLILVLAAGPAAADNLNDALDKIVSDLTTELFMQLPADQDYKLAVADFLNQNNQKTKLSNFISEDLIIKLTNTGGSKIKVLERQRLNSILEEQDRMTSGVLKQETSEKIGELLGADSIIIGRYYSIKKEIHLMAKLVSIESGYIYSATKLVIDKDELIHSLLGENYIQRTMQ</sequence>
<gene>
    <name evidence="2" type="ordered locus">Hprae_1854</name>
</gene>
<feature type="signal peptide" evidence="1">
    <location>
        <begin position="1"/>
        <end position="27"/>
    </location>
</feature>
<keyword evidence="1" id="KW-0732">Signal</keyword>
<reference evidence="3" key="1">
    <citation type="submission" date="2010-10" db="EMBL/GenBank/DDBJ databases">
        <title>The complete genome of Halanaerobium praevalens DSM 2228.</title>
        <authorList>
            <consortium name="US DOE Joint Genome Institute (JGI-PGF)"/>
            <person name="Lucas S."/>
            <person name="Copeland A."/>
            <person name="Lapidus A."/>
            <person name="Glavina del Rio T."/>
            <person name="Dalin E."/>
            <person name="Tice H."/>
            <person name="Bruce D."/>
            <person name="Goodwin L."/>
            <person name="Pitluck S."/>
            <person name="Kyrpides N."/>
            <person name="Mavromatis K."/>
            <person name="Ivanova N."/>
            <person name="Ovchinnikova G."/>
            <person name="Chertkov O."/>
            <person name="Detter J.C."/>
            <person name="Han C."/>
            <person name="Larimer F."/>
            <person name="Land M."/>
            <person name="Hauser L."/>
            <person name="Markowitz V."/>
            <person name="Cheng J.-F."/>
            <person name="Hugenholtz P."/>
            <person name="Woyke T."/>
            <person name="Wu D."/>
            <person name="Tindall B."/>
            <person name="Pomrenke H.G."/>
            <person name="Brambilla E."/>
            <person name="Klenk H.-P."/>
            <person name="Eisen J.A."/>
        </authorList>
    </citation>
    <scope>NUCLEOTIDE SEQUENCE [LARGE SCALE GENOMIC DNA]</scope>
    <source>
        <strain evidence="3">ATCC 33744 / DSM 2228 / GSL</strain>
    </source>
</reference>
<protein>
    <recommendedName>
        <fullName evidence="4">FlgO domain-containing protein</fullName>
    </recommendedName>
</protein>
<dbReference type="RefSeq" id="WP_014553996.1">
    <property type="nucleotide sequence ID" value="NC_017455.1"/>
</dbReference>
<organism evidence="2 3">
    <name type="scientific">Halanaerobium praevalens (strain ATCC 33744 / DSM 2228 / GSL)</name>
    <dbReference type="NCBI Taxonomy" id="572479"/>
    <lineage>
        <taxon>Bacteria</taxon>
        <taxon>Bacillati</taxon>
        <taxon>Bacillota</taxon>
        <taxon>Clostridia</taxon>
        <taxon>Halanaerobiales</taxon>
        <taxon>Halanaerobiaceae</taxon>
        <taxon>Halanaerobium</taxon>
    </lineage>
</organism>